<dbReference type="Pfam" id="PF00512">
    <property type="entry name" value="HisKA"/>
    <property type="match status" value="1"/>
</dbReference>
<dbReference type="Proteomes" id="UP000095347">
    <property type="component" value="Unassembled WGS sequence"/>
</dbReference>
<keyword evidence="5" id="KW-0418">Kinase</keyword>
<dbReference type="InterPro" id="IPR003661">
    <property type="entry name" value="HisK_dim/P_dom"/>
</dbReference>
<dbReference type="RefSeq" id="WP_069957161.1">
    <property type="nucleotide sequence ID" value="NZ_MCGG01000013.1"/>
</dbReference>
<dbReference type="PRINTS" id="PR00344">
    <property type="entry name" value="BCTRLSENSOR"/>
</dbReference>
<protein>
    <recommendedName>
        <fullName evidence="2">histidine kinase</fullName>
        <ecNumber evidence="2">2.7.13.3</ecNumber>
    </recommendedName>
</protein>
<accession>A0A1E5QA24</accession>
<evidence type="ECO:0000313" key="9">
    <source>
        <dbReference type="Proteomes" id="UP000095347"/>
    </source>
</evidence>
<keyword evidence="3" id="KW-0597">Phosphoprotein</keyword>
<dbReference type="Pfam" id="PF02518">
    <property type="entry name" value="HATPase_c"/>
    <property type="match status" value="1"/>
</dbReference>
<proteinExistence type="predicted"/>
<dbReference type="InterPro" id="IPR003594">
    <property type="entry name" value="HATPase_dom"/>
</dbReference>
<evidence type="ECO:0000256" key="3">
    <source>
        <dbReference type="ARBA" id="ARBA00022553"/>
    </source>
</evidence>
<dbReference type="PANTHER" id="PTHR43711:SF26">
    <property type="entry name" value="SENSOR HISTIDINE KINASE RCSC"/>
    <property type="match status" value="1"/>
</dbReference>
<dbReference type="OrthoDB" id="9813151at2"/>
<comment type="caution">
    <text evidence="8">The sequence shown here is derived from an EMBL/GenBank/DDBJ whole genome shotgun (WGS) entry which is preliminary data.</text>
</comment>
<sequence>MHVDITDQYEEYNSLSMMLNRVQTIHDLRTPLTAILGFAELGQTLKADKLDVLHTYFSHIHSSGLRLLELVNGILETARGEAKAEPLAEQNIALEPFLRSIINETSALAQHAGVDVQLQVPQDLNMIGHEMGMWQVFSNLIGNAIKFNRKGGLVRVEGVLNGANGIEIRMIDTGYGISTERVAEIFKPFYRVLDEDQEVQEGTGLGLAICKDIVLRHEGQLTVDSTLGEGSIFTVSLPSWRTA</sequence>
<dbReference type="EC" id="2.7.13.3" evidence="2"/>
<evidence type="ECO:0000256" key="6">
    <source>
        <dbReference type="ARBA" id="ARBA00023012"/>
    </source>
</evidence>
<dbReference type="CDD" id="cd00082">
    <property type="entry name" value="HisKA"/>
    <property type="match status" value="1"/>
</dbReference>
<dbReference type="GO" id="GO:0000155">
    <property type="term" value="F:phosphorelay sensor kinase activity"/>
    <property type="evidence" value="ECO:0007669"/>
    <property type="project" value="InterPro"/>
</dbReference>
<dbReference type="InterPro" id="IPR050736">
    <property type="entry name" value="Sensor_HK_Regulatory"/>
</dbReference>
<name>A0A1E5QA24_9PROT</name>
<keyword evidence="4" id="KW-0808">Transferase</keyword>
<keyword evidence="9" id="KW-1185">Reference proteome</keyword>
<organism evidence="8 9">
    <name type="scientific">Magnetovibrio blakemorei</name>
    <dbReference type="NCBI Taxonomy" id="28181"/>
    <lineage>
        <taxon>Bacteria</taxon>
        <taxon>Pseudomonadati</taxon>
        <taxon>Pseudomonadota</taxon>
        <taxon>Alphaproteobacteria</taxon>
        <taxon>Rhodospirillales</taxon>
        <taxon>Magnetovibrionaceae</taxon>
        <taxon>Magnetovibrio</taxon>
    </lineage>
</organism>
<dbReference type="PANTHER" id="PTHR43711">
    <property type="entry name" value="TWO-COMPONENT HISTIDINE KINASE"/>
    <property type="match status" value="1"/>
</dbReference>
<evidence type="ECO:0000313" key="8">
    <source>
        <dbReference type="EMBL" id="OEJ68498.1"/>
    </source>
</evidence>
<dbReference type="STRING" id="28181.BEN30_06105"/>
<dbReference type="AlphaFoldDB" id="A0A1E5QA24"/>
<dbReference type="SMART" id="SM00387">
    <property type="entry name" value="HATPase_c"/>
    <property type="match status" value="1"/>
</dbReference>
<evidence type="ECO:0000259" key="7">
    <source>
        <dbReference type="PROSITE" id="PS50109"/>
    </source>
</evidence>
<reference evidence="9" key="1">
    <citation type="submission" date="2016-07" db="EMBL/GenBank/DDBJ databases">
        <authorList>
            <person name="Florea S."/>
            <person name="Webb J.S."/>
            <person name="Jaromczyk J."/>
            <person name="Schardl C.L."/>
        </authorList>
    </citation>
    <scope>NUCLEOTIDE SEQUENCE [LARGE SCALE GENOMIC DNA]</scope>
    <source>
        <strain evidence="9">MV-1</strain>
    </source>
</reference>
<feature type="domain" description="Histidine kinase" evidence="7">
    <location>
        <begin position="23"/>
        <end position="241"/>
    </location>
</feature>
<evidence type="ECO:0000256" key="5">
    <source>
        <dbReference type="ARBA" id="ARBA00022777"/>
    </source>
</evidence>
<dbReference type="InterPro" id="IPR036890">
    <property type="entry name" value="HATPase_C_sf"/>
</dbReference>
<dbReference type="EMBL" id="MCGG01000013">
    <property type="protein sequence ID" value="OEJ68498.1"/>
    <property type="molecule type" value="Genomic_DNA"/>
</dbReference>
<dbReference type="PROSITE" id="PS50109">
    <property type="entry name" value="HIS_KIN"/>
    <property type="match status" value="1"/>
</dbReference>
<evidence type="ECO:0000256" key="1">
    <source>
        <dbReference type="ARBA" id="ARBA00000085"/>
    </source>
</evidence>
<evidence type="ECO:0000256" key="2">
    <source>
        <dbReference type="ARBA" id="ARBA00012438"/>
    </source>
</evidence>
<dbReference type="SMART" id="SM00388">
    <property type="entry name" value="HisKA"/>
    <property type="match status" value="1"/>
</dbReference>
<keyword evidence="6" id="KW-0902">Two-component regulatory system</keyword>
<dbReference type="SUPFAM" id="SSF47384">
    <property type="entry name" value="Homodimeric domain of signal transducing histidine kinase"/>
    <property type="match status" value="1"/>
</dbReference>
<dbReference type="InterPro" id="IPR036097">
    <property type="entry name" value="HisK_dim/P_sf"/>
</dbReference>
<evidence type="ECO:0000256" key="4">
    <source>
        <dbReference type="ARBA" id="ARBA00022679"/>
    </source>
</evidence>
<dbReference type="InterPro" id="IPR004358">
    <property type="entry name" value="Sig_transdc_His_kin-like_C"/>
</dbReference>
<dbReference type="InterPro" id="IPR005467">
    <property type="entry name" value="His_kinase_dom"/>
</dbReference>
<dbReference type="SUPFAM" id="SSF55874">
    <property type="entry name" value="ATPase domain of HSP90 chaperone/DNA topoisomerase II/histidine kinase"/>
    <property type="match status" value="1"/>
</dbReference>
<dbReference type="FunFam" id="3.30.565.10:FF:000006">
    <property type="entry name" value="Sensor histidine kinase WalK"/>
    <property type="match status" value="1"/>
</dbReference>
<gene>
    <name evidence="8" type="ORF">BEN30_06105</name>
</gene>
<dbReference type="Gene3D" id="3.30.565.10">
    <property type="entry name" value="Histidine kinase-like ATPase, C-terminal domain"/>
    <property type="match status" value="1"/>
</dbReference>
<comment type="catalytic activity">
    <reaction evidence="1">
        <text>ATP + protein L-histidine = ADP + protein N-phospho-L-histidine.</text>
        <dbReference type="EC" id="2.7.13.3"/>
    </reaction>
</comment>
<dbReference type="Gene3D" id="1.10.287.130">
    <property type="match status" value="1"/>
</dbReference>